<evidence type="ECO:0008006" key="4">
    <source>
        <dbReference type="Google" id="ProtNLM"/>
    </source>
</evidence>
<gene>
    <name evidence="2" type="ORF">NDI56_08675</name>
</gene>
<name>A0ABU2FC97_9EURY</name>
<evidence type="ECO:0000256" key="1">
    <source>
        <dbReference type="SAM" id="MobiDB-lite"/>
    </source>
</evidence>
<dbReference type="RefSeq" id="WP_310919077.1">
    <property type="nucleotide sequence ID" value="NZ_JAMQON010000002.1"/>
</dbReference>
<sequence>MGLVRVGVVALVLVSAVCLGLDFGGTQSNGGASPLPPGVDDGSLNATALAAAHERSLVDTPVAIETSRATWNTDPGGNQTVTTKTLTDGNGTLWRRTVTGDSEQSHVERWTDGRRSLRYVAATGETVSADVVTRPGQRYLTPRLATWLDTGRYSLTAVESATPGRYVLTTTTYTPPDGEPLEADTVRYEATAVVTARGRVQAMSATLVTIETNRWGRHVRSRSYSYRVVRTGGVTPPTPDWLPDRSAAAVEGDDG</sequence>
<proteinExistence type="predicted"/>
<dbReference type="EMBL" id="JAMQON010000002">
    <property type="protein sequence ID" value="MDS0259465.1"/>
    <property type="molecule type" value="Genomic_DNA"/>
</dbReference>
<comment type="caution">
    <text evidence="2">The sequence shown here is derived from an EMBL/GenBank/DDBJ whole genome shotgun (WGS) entry which is preliminary data.</text>
</comment>
<dbReference type="Proteomes" id="UP001259659">
    <property type="component" value="Unassembled WGS sequence"/>
</dbReference>
<organism evidence="2 3">
    <name type="scientific">Haloarcula saliterrae</name>
    <dbReference type="NCBI Taxonomy" id="2950534"/>
    <lineage>
        <taxon>Archaea</taxon>
        <taxon>Methanobacteriati</taxon>
        <taxon>Methanobacteriota</taxon>
        <taxon>Stenosarchaea group</taxon>
        <taxon>Halobacteria</taxon>
        <taxon>Halobacteriales</taxon>
        <taxon>Haloarculaceae</taxon>
        <taxon>Haloarcula</taxon>
    </lineage>
</organism>
<protein>
    <recommendedName>
        <fullName evidence="4">Outer membrane lipoprotein carrier protein LolA</fullName>
    </recommendedName>
</protein>
<accession>A0ABU2FC97</accession>
<feature type="region of interest" description="Disordered" evidence="1">
    <location>
        <begin position="232"/>
        <end position="255"/>
    </location>
</feature>
<reference evidence="2 3" key="1">
    <citation type="submission" date="2022-06" db="EMBL/GenBank/DDBJ databases">
        <title>Haloarcula sp. a new haloarchaeum isolate from saline soil.</title>
        <authorList>
            <person name="Strakova D."/>
            <person name="Galisteo C."/>
            <person name="Sanchez-Porro C."/>
            <person name="Ventosa A."/>
        </authorList>
    </citation>
    <scope>NUCLEOTIDE SEQUENCE [LARGE SCALE GENOMIC DNA]</scope>
    <source>
        <strain evidence="2 3">S1CR25-12</strain>
    </source>
</reference>
<evidence type="ECO:0000313" key="2">
    <source>
        <dbReference type="EMBL" id="MDS0259465.1"/>
    </source>
</evidence>
<keyword evidence="3" id="KW-1185">Reference proteome</keyword>
<evidence type="ECO:0000313" key="3">
    <source>
        <dbReference type="Proteomes" id="UP001259659"/>
    </source>
</evidence>